<proteinExistence type="predicted"/>
<evidence type="ECO:0000313" key="1">
    <source>
        <dbReference type="EMBL" id="KKZ90901.1"/>
    </source>
</evidence>
<comment type="caution">
    <text evidence="1">The sequence shown here is derived from an EMBL/GenBank/DDBJ whole genome shotgun (WGS) entry which is preliminary data.</text>
</comment>
<name>A0A0G8BVG5_9BACI</name>
<dbReference type="AlphaFoldDB" id="A0A0G8BVG5"/>
<reference evidence="1 2" key="1">
    <citation type="journal article" date="2015" name="Genome Announc.">
        <title>Next-Generation Whole-Genome Sequencing of Eight Strains of Bacillus cereus, Isolated from Food.</title>
        <authorList>
            <person name="Krawczyk A.O."/>
            <person name="de Jong A."/>
            <person name="Eijlander R.T."/>
            <person name="Berendsen E.M."/>
            <person name="Holsappel S."/>
            <person name="Wells-Bennik M.H."/>
            <person name="Kuipers O.P."/>
        </authorList>
    </citation>
    <scope>NUCLEOTIDE SEQUENCE [LARGE SCALE GENOMIC DNA]</scope>
    <source>
        <strain evidence="1 2">B4147</strain>
    </source>
</reference>
<dbReference type="PATRIC" id="fig|1396.433.peg.1033"/>
<protein>
    <submittedName>
        <fullName evidence="1">Uncharacterized protein</fullName>
    </submittedName>
</protein>
<evidence type="ECO:0000313" key="2">
    <source>
        <dbReference type="Proteomes" id="UP000035350"/>
    </source>
</evidence>
<gene>
    <name evidence="1" type="ORF">B4147_0264</name>
</gene>
<dbReference type="Proteomes" id="UP000035350">
    <property type="component" value="Unassembled WGS sequence"/>
</dbReference>
<sequence length="57" mass="6547">MGYDEVKAIIGSDGEVLSETGQASEQFHTIIYKWDGEKGLDFFNNIYFLNKKCRINL</sequence>
<reference evidence="2" key="2">
    <citation type="submission" date="2015-04" db="EMBL/GenBank/DDBJ databases">
        <title>Draft Genome Sequences of Eight Spore-Forming Food Isolates of Bacillus cereus Genome sequencing.</title>
        <authorList>
            <person name="Krawcyk A.O."/>
            <person name="de Jong A."/>
            <person name="Eijlander R.T."/>
            <person name="Berendsen E.M."/>
            <person name="Holsappel S."/>
            <person name="Wells-Bennik M."/>
            <person name="Kuipers O.P."/>
        </authorList>
    </citation>
    <scope>NUCLEOTIDE SEQUENCE [LARGE SCALE GENOMIC DNA]</scope>
    <source>
        <strain evidence="2">B4147</strain>
    </source>
</reference>
<accession>A0A0G8BVG5</accession>
<organism evidence="1 2">
    <name type="scientific">Bacillus wiedmannii</name>
    <dbReference type="NCBI Taxonomy" id="1890302"/>
    <lineage>
        <taxon>Bacteria</taxon>
        <taxon>Bacillati</taxon>
        <taxon>Bacillota</taxon>
        <taxon>Bacilli</taxon>
        <taxon>Bacillales</taxon>
        <taxon>Bacillaceae</taxon>
        <taxon>Bacillus</taxon>
        <taxon>Bacillus cereus group</taxon>
    </lineage>
</organism>
<dbReference type="EMBL" id="LCYN01000039">
    <property type="protein sequence ID" value="KKZ90901.1"/>
    <property type="molecule type" value="Genomic_DNA"/>
</dbReference>